<dbReference type="Proteomes" id="UP000503462">
    <property type="component" value="Chromosome 2"/>
</dbReference>
<keyword evidence="2" id="KW-0812">Transmembrane</keyword>
<organism evidence="3 4">
    <name type="scientific">Peltaster fructicola</name>
    <dbReference type="NCBI Taxonomy" id="286661"/>
    <lineage>
        <taxon>Eukaryota</taxon>
        <taxon>Fungi</taxon>
        <taxon>Dikarya</taxon>
        <taxon>Ascomycota</taxon>
        <taxon>Pezizomycotina</taxon>
        <taxon>Dothideomycetes</taxon>
        <taxon>Dothideomycetes incertae sedis</taxon>
        <taxon>Peltaster</taxon>
    </lineage>
</organism>
<name>A0A6H0XQL3_9PEZI</name>
<proteinExistence type="predicted"/>
<feature type="region of interest" description="Disordered" evidence="1">
    <location>
        <begin position="32"/>
        <end position="69"/>
    </location>
</feature>
<dbReference type="EMBL" id="CP051140">
    <property type="protein sequence ID" value="QIW96940.1"/>
    <property type="molecule type" value="Genomic_DNA"/>
</dbReference>
<sequence>MLAQSLARRIHRHNVWHHNYQQYLSRTTTASYASQRHVGKHRAKSGRIESPEREVRGQAASLPPAPKYAPAPQIDEREQQIIEAKKLLGEHDEIILYKSTGHGSLMVWSLLGGTTFSTMAFNTAAGIMTGGPFSIWLQVPTLGGCALALGMGFTMYMTTTRTIQDVRLVCTPDKQYKLRFDTKWRAYFWEPKRFEVALNRIATDRAIRDIDTAMYTVDIKDRFEWTEFEDKQSSAFRLDRTLRSFKEGLMNGWSLLKRDVGRMFVRHGMMIVRIDDKNWKMDMWHATMLDKGVPLAQLVKEDKDIKNSLAGIIRRSFGS</sequence>
<dbReference type="AlphaFoldDB" id="A0A6H0XQL3"/>
<evidence type="ECO:0000313" key="3">
    <source>
        <dbReference type="EMBL" id="QIW96940.1"/>
    </source>
</evidence>
<evidence type="ECO:0000256" key="1">
    <source>
        <dbReference type="SAM" id="MobiDB-lite"/>
    </source>
</evidence>
<protein>
    <submittedName>
        <fullName evidence="3">Uncharacterized protein</fullName>
    </submittedName>
</protein>
<feature type="transmembrane region" description="Helical" evidence="2">
    <location>
        <begin position="135"/>
        <end position="157"/>
    </location>
</feature>
<keyword evidence="4" id="KW-1185">Reference proteome</keyword>
<reference evidence="3 4" key="1">
    <citation type="journal article" date="2016" name="Sci. Rep.">
        <title>Peltaster fructicola genome reveals evolution from an invasive phytopathogen to an ectophytic parasite.</title>
        <authorList>
            <person name="Xu C."/>
            <person name="Chen H."/>
            <person name="Gleason M.L."/>
            <person name="Xu J.R."/>
            <person name="Liu H."/>
            <person name="Zhang R."/>
            <person name="Sun G."/>
        </authorList>
    </citation>
    <scope>NUCLEOTIDE SEQUENCE [LARGE SCALE GENOMIC DNA]</scope>
    <source>
        <strain evidence="3 4">LNHT1506</strain>
    </source>
</reference>
<feature type="compositionally biased region" description="Basic and acidic residues" evidence="1">
    <location>
        <begin position="46"/>
        <end position="56"/>
    </location>
</feature>
<keyword evidence="2" id="KW-0472">Membrane</keyword>
<dbReference type="OrthoDB" id="4140442at2759"/>
<accession>A0A6H0XQL3</accession>
<evidence type="ECO:0000313" key="4">
    <source>
        <dbReference type="Proteomes" id="UP000503462"/>
    </source>
</evidence>
<evidence type="ECO:0000256" key="2">
    <source>
        <dbReference type="SAM" id="Phobius"/>
    </source>
</evidence>
<gene>
    <name evidence="3" type="ORF">AMS68_002458</name>
</gene>
<keyword evidence="2" id="KW-1133">Transmembrane helix</keyword>
<feature type="transmembrane region" description="Helical" evidence="2">
    <location>
        <begin position="105"/>
        <end position="129"/>
    </location>
</feature>